<dbReference type="EMBL" id="JAADJZ010000013">
    <property type="protein sequence ID" value="KAF2870497.1"/>
    <property type="molecule type" value="Genomic_DNA"/>
</dbReference>
<dbReference type="GO" id="GO:0008270">
    <property type="term" value="F:zinc ion binding"/>
    <property type="evidence" value="ECO:0007669"/>
    <property type="project" value="InterPro"/>
</dbReference>
<dbReference type="Pfam" id="PF11951">
    <property type="entry name" value="Fungal_trans_2"/>
    <property type="match status" value="1"/>
</dbReference>
<dbReference type="Proteomes" id="UP000481861">
    <property type="component" value="Unassembled WGS sequence"/>
</dbReference>
<dbReference type="InterPro" id="IPR036864">
    <property type="entry name" value="Zn2-C6_fun-type_DNA-bd_sf"/>
</dbReference>
<sequence length="411" mass="46475">MTLDGNETEREKGQRASKRKAHTKSRRGCFQCKQRHTKCNEDYPQCSNCVRLTIDCTWPLSSRPRNLLQPHHPDGAVLSSQSPHPEIHVSPFNTSHTKPLEINAVTAVTEYSLSEMKLLHHWTSKTCQSIHPQVTATNSVWETECTELALEHTFLLHGLLALAAVHKAVSAPTNDKRSLQLQADAQLNKALATYRRNLEHPTAETAVPMFLLASVLISYNMACAQLEPPEDPIGAIHHCFRLLQGVRVVIHPHWELVRSSSVYRLLTDIVTNPTLDPGPEDEVAEIVHLRALVLEAADVDAQDREACIDAISGLHRAFVRTRKCSPDLNEHSVMFMWAASLTDHFLLLLSRQNPLAVVILSHHAVLMSETRYAWYIYRWPQRIVSAAEKILGARSDLLKWLEWPLRCINSR</sequence>
<evidence type="ECO:0000313" key="4">
    <source>
        <dbReference type="EMBL" id="KAF2870497.1"/>
    </source>
</evidence>
<evidence type="ECO:0000313" key="5">
    <source>
        <dbReference type="Proteomes" id="UP000481861"/>
    </source>
</evidence>
<reference evidence="4 5" key="1">
    <citation type="submission" date="2020-01" db="EMBL/GenBank/DDBJ databases">
        <authorList>
            <consortium name="DOE Joint Genome Institute"/>
            <person name="Haridas S."/>
            <person name="Albert R."/>
            <person name="Binder M."/>
            <person name="Bloem J."/>
            <person name="Labutti K."/>
            <person name="Salamov A."/>
            <person name="Andreopoulos B."/>
            <person name="Baker S.E."/>
            <person name="Barry K."/>
            <person name="Bills G."/>
            <person name="Bluhm B.H."/>
            <person name="Cannon C."/>
            <person name="Castanera R."/>
            <person name="Culley D.E."/>
            <person name="Daum C."/>
            <person name="Ezra D."/>
            <person name="Gonzalez J.B."/>
            <person name="Henrissat B."/>
            <person name="Kuo A."/>
            <person name="Liang C."/>
            <person name="Lipzen A."/>
            <person name="Lutzoni F."/>
            <person name="Magnuson J."/>
            <person name="Mondo S."/>
            <person name="Nolan M."/>
            <person name="Ohm R."/>
            <person name="Pangilinan J."/>
            <person name="Park H.-J.H."/>
            <person name="Ramirez L."/>
            <person name="Alfaro M."/>
            <person name="Sun H."/>
            <person name="Tritt A."/>
            <person name="Yoshinaga Y."/>
            <person name="Zwiers L.-H.L."/>
            <person name="Turgeon B.G."/>
            <person name="Goodwin S.B."/>
            <person name="Spatafora J.W."/>
            <person name="Crous P.W."/>
            <person name="Grigoriev I.V."/>
        </authorList>
    </citation>
    <scope>NUCLEOTIDE SEQUENCE [LARGE SCALE GENOMIC DNA]</scope>
    <source>
        <strain evidence="4 5">CBS 611.86</strain>
    </source>
</reference>
<evidence type="ECO:0000256" key="1">
    <source>
        <dbReference type="ARBA" id="ARBA00023242"/>
    </source>
</evidence>
<dbReference type="InterPro" id="IPR001138">
    <property type="entry name" value="Zn2Cys6_DnaBD"/>
</dbReference>
<keyword evidence="5" id="KW-1185">Reference proteome</keyword>
<feature type="domain" description="Zn(2)-C6 fungal-type" evidence="3">
    <location>
        <begin position="28"/>
        <end position="58"/>
    </location>
</feature>
<protein>
    <recommendedName>
        <fullName evidence="3">Zn(2)-C6 fungal-type domain-containing protein</fullName>
    </recommendedName>
</protein>
<dbReference type="PANTHER" id="PTHR47784:SF4">
    <property type="entry name" value="ZN(II)2CYS6 TRANSCRIPTION FACTOR (EUROFUNG)"/>
    <property type="match status" value="1"/>
</dbReference>
<organism evidence="4 5">
    <name type="scientific">Massariosphaeria phaeospora</name>
    <dbReference type="NCBI Taxonomy" id="100035"/>
    <lineage>
        <taxon>Eukaryota</taxon>
        <taxon>Fungi</taxon>
        <taxon>Dikarya</taxon>
        <taxon>Ascomycota</taxon>
        <taxon>Pezizomycotina</taxon>
        <taxon>Dothideomycetes</taxon>
        <taxon>Pleosporomycetidae</taxon>
        <taxon>Pleosporales</taxon>
        <taxon>Pleosporales incertae sedis</taxon>
        <taxon>Massariosphaeria</taxon>
    </lineage>
</organism>
<accession>A0A7C8I485</accession>
<name>A0A7C8I485_9PLEO</name>
<dbReference type="SMART" id="SM00066">
    <property type="entry name" value="GAL4"/>
    <property type="match status" value="1"/>
</dbReference>
<dbReference type="Gene3D" id="4.10.240.10">
    <property type="entry name" value="Zn(2)-C6 fungal-type DNA-binding domain"/>
    <property type="match status" value="1"/>
</dbReference>
<keyword evidence="1" id="KW-0539">Nucleus</keyword>
<dbReference type="OrthoDB" id="4937900at2759"/>
<feature type="region of interest" description="Disordered" evidence="2">
    <location>
        <begin position="1"/>
        <end position="22"/>
    </location>
</feature>
<dbReference type="InterPro" id="IPR021858">
    <property type="entry name" value="Fun_TF"/>
</dbReference>
<dbReference type="PANTHER" id="PTHR47784">
    <property type="entry name" value="STEROL UPTAKE CONTROL PROTEIN 2"/>
    <property type="match status" value="1"/>
</dbReference>
<dbReference type="PROSITE" id="PS50048">
    <property type="entry name" value="ZN2_CY6_FUNGAL_2"/>
    <property type="match status" value="1"/>
</dbReference>
<dbReference type="GO" id="GO:0001228">
    <property type="term" value="F:DNA-binding transcription activator activity, RNA polymerase II-specific"/>
    <property type="evidence" value="ECO:0007669"/>
    <property type="project" value="TreeGrafter"/>
</dbReference>
<dbReference type="AlphaFoldDB" id="A0A7C8I485"/>
<proteinExistence type="predicted"/>
<comment type="caution">
    <text evidence="4">The sequence shown here is derived from an EMBL/GenBank/DDBJ whole genome shotgun (WGS) entry which is preliminary data.</text>
</comment>
<gene>
    <name evidence="4" type="ORF">BDV95DRAFT_495800</name>
</gene>
<dbReference type="PROSITE" id="PS00463">
    <property type="entry name" value="ZN2_CY6_FUNGAL_1"/>
    <property type="match status" value="1"/>
</dbReference>
<evidence type="ECO:0000259" key="3">
    <source>
        <dbReference type="PROSITE" id="PS50048"/>
    </source>
</evidence>
<dbReference type="SUPFAM" id="SSF57701">
    <property type="entry name" value="Zn2/Cys6 DNA-binding domain"/>
    <property type="match status" value="1"/>
</dbReference>
<dbReference type="InterPro" id="IPR053157">
    <property type="entry name" value="Sterol_Uptake_Regulator"/>
</dbReference>
<dbReference type="CDD" id="cd00067">
    <property type="entry name" value="GAL4"/>
    <property type="match status" value="1"/>
</dbReference>
<dbReference type="Pfam" id="PF00172">
    <property type="entry name" value="Zn_clus"/>
    <property type="match status" value="1"/>
</dbReference>
<evidence type="ECO:0000256" key="2">
    <source>
        <dbReference type="SAM" id="MobiDB-lite"/>
    </source>
</evidence>